<dbReference type="Proteomes" id="UP000193560">
    <property type="component" value="Unassembled WGS sequence"/>
</dbReference>
<keyword evidence="2" id="KW-1185">Reference proteome</keyword>
<dbReference type="AlphaFoldDB" id="A0A1X2J1N6"/>
<name>A0A1X2J1N6_9FUNG</name>
<accession>A0A1X2J1N6</accession>
<evidence type="ECO:0000313" key="2">
    <source>
        <dbReference type="Proteomes" id="UP000193560"/>
    </source>
</evidence>
<protein>
    <submittedName>
        <fullName evidence="1">Uncharacterized protein</fullName>
    </submittedName>
</protein>
<sequence>MDPNLAEFRLNVIKHSRYQFKPISANHQDQPKNVLVTTLCTFNPIDFHAKASLAPKKKFCYDGTKQETNLPTSHLEKSTKDIGRTRPLPIVMDPNLAEFRLNVIKHSRYQFKPISANRQDQPKSVLVTTLCTFNPIDFHAKASLAPKKKFCYDGHKTTL</sequence>
<dbReference type="EMBL" id="MCGE01000001">
    <property type="protein sequence ID" value="ORZ25733.1"/>
    <property type="molecule type" value="Genomic_DNA"/>
</dbReference>
<organism evidence="1 2">
    <name type="scientific">Absidia repens</name>
    <dbReference type="NCBI Taxonomy" id="90262"/>
    <lineage>
        <taxon>Eukaryota</taxon>
        <taxon>Fungi</taxon>
        <taxon>Fungi incertae sedis</taxon>
        <taxon>Mucoromycota</taxon>
        <taxon>Mucoromycotina</taxon>
        <taxon>Mucoromycetes</taxon>
        <taxon>Mucorales</taxon>
        <taxon>Cunninghamellaceae</taxon>
        <taxon>Absidia</taxon>
    </lineage>
</organism>
<gene>
    <name evidence="1" type="ORF">BCR42DRAFT_386337</name>
</gene>
<proteinExistence type="predicted"/>
<comment type="caution">
    <text evidence="1">The sequence shown here is derived from an EMBL/GenBank/DDBJ whole genome shotgun (WGS) entry which is preliminary data.</text>
</comment>
<evidence type="ECO:0000313" key="1">
    <source>
        <dbReference type="EMBL" id="ORZ25733.1"/>
    </source>
</evidence>
<reference evidence="1 2" key="1">
    <citation type="submission" date="2016-07" db="EMBL/GenBank/DDBJ databases">
        <title>Pervasive Adenine N6-methylation of Active Genes in Fungi.</title>
        <authorList>
            <consortium name="DOE Joint Genome Institute"/>
            <person name="Mondo S.J."/>
            <person name="Dannebaum R.O."/>
            <person name="Kuo R.C."/>
            <person name="Labutti K."/>
            <person name="Haridas S."/>
            <person name="Kuo A."/>
            <person name="Salamov A."/>
            <person name="Ahrendt S.R."/>
            <person name="Lipzen A."/>
            <person name="Sullivan W."/>
            <person name="Andreopoulos W.B."/>
            <person name="Clum A."/>
            <person name="Lindquist E."/>
            <person name="Daum C."/>
            <person name="Ramamoorthy G.K."/>
            <person name="Gryganskyi A."/>
            <person name="Culley D."/>
            <person name="Magnuson J.K."/>
            <person name="James T.Y."/>
            <person name="O'Malley M.A."/>
            <person name="Stajich J.E."/>
            <person name="Spatafora J.W."/>
            <person name="Visel A."/>
            <person name="Grigoriev I.V."/>
        </authorList>
    </citation>
    <scope>NUCLEOTIDE SEQUENCE [LARGE SCALE GENOMIC DNA]</scope>
    <source>
        <strain evidence="1 2">NRRL 1336</strain>
    </source>
</reference>